<comment type="caution">
    <text evidence="1">The sequence shown here is derived from an EMBL/GenBank/DDBJ whole genome shotgun (WGS) entry which is preliminary data.</text>
</comment>
<accession>A0ABU8ECH1</accession>
<dbReference type="EMBL" id="JBAPLV010000045">
    <property type="protein sequence ID" value="MEI4281322.1"/>
    <property type="molecule type" value="Genomic_DNA"/>
</dbReference>
<dbReference type="Proteomes" id="UP001373496">
    <property type="component" value="Unassembled WGS sequence"/>
</dbReference>
<evidence type="ECO:0000313" key="1">
    <source>
        <dbReference type="EMBL" id="MEI4281322.1"/>
    </source>
</evidence>
<reference evidence="1 2" key="1">
    <citation type="submission" date="2024-03" db="EMBL/GenBank/DDBJ databases">
        <title>Draft genome sequence of Klenkia terrae.</title>
        <authorList>
            <person name="Duangmal K."/>
            <person name="Chantavorakit T."/>
        </authorList>
    </citation>
    <scope>NUCLEOTIDE SEQUENCE [LARGE SCALE GENOMIC DNA]</scope>
    <source>
        <strain evidence="1 2">JCM 17786</strain>
    </source>
</reference>
<dbReference type="CDD" id="cd07818">
    <property type="entry name" value="SRPBCC_1"/>
    <property type="match status" value="1"/>
</dbReference>
<dbReference type="InterPro" id="IPR023393">
    <property type="entry name" value="START-like_dom_sf"/>
</dbReference>
<dbReference type="InterPro" id="IPR019587">
    <property type="entry name" value="Polyketide_cyclase/dehydratase"/>
</dbReference>
<keyword evidence="2" id="KW-1185">Reference proteome</keyword>
<name>A0ABU8ECH1_9ACTN</name>
<protein>
    <submittedName>
        <fullName evidence="1">SRPBCC family protein</fullName>
    </submittedName>
</protein>
<sequence>MADTYTVTRETVVAAPPAAVLERLVDFRRWRDWSPFEDLDPDMQRTYDGSGVGSSYAWAGSMKAGAGRMELTDVSATRVVVEQENTKPLRSRSTSTFTLTEVDGGTRVTWAGTGTLNRLMRVAARVVPMEKVLGPVFEKGLTRLGEQVQRVR</sequence>
<dbReference type="SUPFAM" id="SSF55961">
    <property type="entry name" value="Bet v1-like"/>
    <property type="match status" value="1"/>
</dbReference>
<evidence type="ECO:0000313" key="2">
    <source>
        <dbReference type="Proteomes" id="UP001373496"/>
    </source>
</evidence>
<organism evidence="1 2">
    <name type="scientific">Klenkia terrae</name>
    <dbReference type="NCBI Taxonomy" id="1052259"/>
    <lineage>
        <taxon>Bacteria</taxon>
        <taxon>Bacillati</taxon>
        <taxon>Actinomycetota</taxon>
        <taxon>Actinomycetes</taxon>
        <taxon>Geodermatophilales</taxon>
        <taxon>Geodermatophilaceae</taxon>
        <taxon>Klenkia</taxon>
    </lineage>
</organism>
<dbReference type="Pfam" id="PF10604">
    <property type="entry name" value="Polyketide_cyc2"/>
    <property type="match status" value="1"/>
</dbReference>
<proteinExistence type="predicted"/>
<gene>
    <name evidence="1" type="ORF">UXQ13_22810</name>
</gene>
<dbReference type="Gene3D" id="3.30.530.20">
    <property type="match status" value="1"/>
</dbReference>
<dbReference type="RefSeq" id="WP_225235776.1">
    <property type="nucleotide sequence ID" value="NZ_JBAPLV010000045.1"/>
</dbReference>